<reference evidence="3" key="1">
    <citation type="submission" date="2024-02" db="UniProtKB">
        <authorList>
            <consortium name="WormBaseParasite"/>
        </authorList>
    </citation>
    <scope>IDENTIFICATION</scope>
</reference>
<dbReference type="WBParaSite" id="MBELARI_LOCUS6592">
    <property type="protein sequence ID" value="MBELARI_LOCUS6592"/>
    <property type="gene ID" value="MBELARI_LOCUS6592"/>
</dbReference>
<dbReference type="InterPro" id="IPR019425">
    <property type="entry name" value="7TM_GPCR_serpentine_rcpt_Srt"/>
</dbReference>
<feature type="transmembrane region" description="Helical" evidence="1">
    <location>
        <begin position="44"/>
        <end position="63"/>
    </location>
</feature>
<dbReference type="AlphaFoldDB" id="A0AAF3FI60"/>
<evidence type="ECO:0000313" key="3">
    <source>
        <dbReference type="WBParaSite" id="MBELARI_LOCUS6592"/>
    </source>
</evidence>
<keyword evidence="1" id="KW-0472">Membrane</keyword>
<keyword evidence="1" id="KW-1133">Transmembrane helix</keyword>
<feature type="transmembrane region" description="Helical" evidence="1">
    <location>
        <begin position="12"/>
        <end position="32"/>
    </location>
</feature>
<keyword evidence="1" id="KW-0812">Transmembrane</keyword>
<proteinExistence type="predicted"/>
<dbReference type="PANTHER" id="PTHR23021">
    <property type="entry name" value="SERPENTINE RECEPTOR, CLASS T"/>
    <property type="match status" value="1"/>
</dbReference>
<dbReference type="PANTHER" id="PTHR23021:SF11">
    <property type="entry name" value="SERPENTINE RECEPTOR, CLASS T"/>
    <property type="match status" value="1"/>
</dbReference>
<accession>A0AAF3FI60</accession>
<name>A0AAF3FI60_9BILA</name>
<evidence type="ECO:0000256" key="1">
    <source>
        <dbReference type="SAM" id="Phobius"/>
    </source>
</evidence>
<organism evidence="2 3">
    <name type="scientific">Mesorhabditis belari</name>
    <dbReference type="NCBI Taxonomy" id="2138241"/>
    <lineage>
        <taxon>Eukaryota</taxon>
        <taxon>Metazoa</taxon>
        <taxon>Ecdysozoa</taxon>
        <taxon>Nematoda</taxon>
        <taxon>Chromadorea</taxon>
        <taxon>Rhabditida</taxon>
        <taxon>Rhabditina</taxon>
        <taxon>Rhabditomorpha</taxon>
        <taxon>Rhabditoidea</taxon>
        <taxon>Rhabditidae</taxon>
        <taxon>Mesorhabditinae</taxon>
        <taxon>Mesorhabditis</taxon>
    </lineage>
</organism>
<sequence>MVSYKKKILLQAILVCFFTFISTTIWAILGFLPNNSWMPILMHIGDFSWFMMHSMPAVIYLTFNETIRSKVVLIFGLAKKKFKVYSAENFLT</sequence>
<dbReference type="Proteomes" id="UP000887575">
    <property type="component" value="Unassembled WGS sequence"/>
</dbReference>
<protein>
    <submittedName>
        <fullName evidence="3">Uncharacterized protein</fullName>
    </submittedName>
</protein>
<keyword evidence="2" id="KW-1185">Reference proteome</keyword>
<evidence type="ECO:0000313" key="2">
    <source>
        <dbReference type="Proteomes" id="UP000887575"/>
    </source>
</evidence>
<dbReference type="Pfam" id="PF10321">
    <property type="entry name" value="7TM_GPCR_Srt"/>
    <property type="match status" value="1"/>
</dbReference>